<dbReference type="EMBL" id="JMIY01000007">
    <property type="protein sequence ID" value="KCZ70827.1"/>
    <property type="molecule type" value="Genomic_DNA"/>
</dbReference>
<evidence type="ECO:0000256" key="2">
    <source>
        <dbReference type="HAMAP-Rule" id="MF_01074"/>
    </source>
</evidence>
<dbReference type="InterPro" id="IPR002822">
    <property type="entry name" value="Ni_insertion"/>
</dbReference>
<comment type="caution">
    <text evidence="3">The sequence shown here is derived from an EMBL/GenBank/DDBJ whole genome shotgun (WGS) entry which is preliminary data.</text>
</comment>
<dbReference type="NCBIfam" id="TIGR00299">
    <property type="entry name" value="nickel pincer cofactor biosynthesis protein LarC"/>
    <property type="match status" value="1"/>
</dbReference>
<dbReference type="OrthoDB" id="10691at2157"/>
<keyword evidence="4" id="KW-1185">Reference proteome</keyword>
<dbReference type="HAMAP" id="MF_01074">
    <property type="entry name" value="LarC"/>
    <property type="match status" value="1"/>
</dbReference>
<dbReference type="GO" id="GO:0016829">
    <property type="term" value="F:lyase activity"/>
    <property type="evidence" value="ECO:0007669"/>
    <property type="project" value="UniProtKB-UniRule"/>
</dbReference>
<protein>
    <recommendedName>
        <fullName evidence="2">Putative nickel insertion protein</fullName>
    </recommendedName>
</protein>
<keyword evidence="2" id="KW-0456">Lyase</keyword>
<gene>
    <name evidence="3" type="ORF">ANME2D_02852</name>
</gene>
<dbReference type="Gene3D" id="3.30.70.1380">
    <property type="entry name" value="Transcriptional regulatory protein pf0864 domain like"/>
    <property type="match status" value="1"/>
</dbReference>
<dbReference type="AlphaFoldDB" id="A0A062V0B3"/>
<proteinExistence type="inferred from homology"/>
<dbReference type="PATRIC" id="fig|1392998.3.peg.3152"/>
<sequence>MKAILFDPFSGASGDMIISSLIDLGADADKIREAMELAACVDVEISKTTRKGISAHSVNVATKKEGSLTLAQILERIKPLGLPQEIISDAISVFNILGKAEAKIHGVALDELHFHELGQEDAIADIIGACTAFHELGLKQHRIYCTPISVGMGFIEFSHGKFPVPAPAALEILKEYSLPWQHGPVEGELLTPTGAALLAHFVNEAGTYPPVRTELIGYGAGSRDTAVPNVLRVISGEIDEALISDRIEVLETNVDDVTGQVLGNLIDELLRAGALDVAIIPATMKKGRSGHIIQVVAKPGDSEKLVRRIIEETGSLGVRIIPIKHRLIAHREIGKVEIAIDNKIFPISIKIARDLRGVLLNISAEFEDCKRAAHESGIPVRDVIRIAEEEARKTVS</sequence>
<keyword evidence="1 2" id="KW-0533">Nickel</keyword>
<reference evidence="3 4" key="1">
    <citation type="journal article" date="2013" name="Nature">
        <title>Anaerobic oxidation of methane coupled to nitrate reduction in a novel archaeal lineage.</title>
        <authorList>
            <person name="Haroon M.F."/>
            <person name="Hu S."/>
            <person name="Shi Y."/>
            <person name="Imelfort M."/>
            <person name="Keller J."/>
            <person name="Hugenholtz P."/>
            <person name="Yuan Z."/>
            <person name="Tyson G.W."/>
        </authorList>
    </citation>
    <scope>NUCLEOTIDE SEQUENCE [LARGE SCALE GENOMIC DNA]</scope>
    <source>
        <strain evidence="3 4">ANME-2d</strain>
    </source>
</reference>
<dbReference type="GO" id="GO:0016151">
    <property type="term" value="F:nickel cation binding"/>
    <property type="evidence" value="ECO:0007669"/>
    <property type="project" value="UniProtKB-UniRule"/>
</dbReference>
<dbReference type="PANTHER" id="PTHR36566:SF1">
    <property type="entry name" value="PYRIDINIUM-3,5-BISTHIOCARBOXYLIC ACID MONONUCLEOTIDE NICKEL INSERTION PROTEIN"/>
    <property type="match status" value="1"/>
</dbReference>
<evidence type="ECO:0000313" key="3">
    <source>
        <dbReference type="EMBL" id="KCZ70827.1"/>
    </source>
</evidence>
<name>A0A062V0B3_9EURY</name>
<dbReference type="RefSeq" id="WP_048092755.1">
    <property type="nucleotide sequence ID" value="NZ_JMIY01000007.1"/>
</dbReference>
<dbReference type="PANTHER" id="PTHR36566">
    <property type="entry name" value="NICKEL INSERTION PROTEIN-RELATED"/>
    <property type="match status" value="1"/>
</dbReference>
<evidence type="ECO:0000256" key="1">
    <source>
        <dbReference type="ARBA" id="ARBA00022596"/>
    </source>
</evidence>
<comment type="similarity">
    <text evidence="2">Belongs to the LarC family.</text>
</comment>
<dbReference type="Gene3D" id="3.10.20.300">
    <property type="entry name" value="mk0293 like domain"/>
    <property type="match status" value="1"/>
</dbReference>
<dbReference type="Proteomes" id="UP000027153">
    <property type="component" value="Unassembled WGS sequence"/>
</dbReference>
<accession>A0A062V0B3</accession>
<evidence type="ECO:0000313" key="4">
    <source>
        <dbReference type="Proteomes" id="UP000027153"/>
    </source>
</evidence>
<dbReference type="Pfam" id="PF01969">
    <property type="entry name" value="Ni_insertion"/>
    <property type="match status" value="1"/>
</dbReference>
<organism evidence="3 4">
    <name type="scientific">Candidatus Methanoperedens nitratireducens</name>
    <dbReference type="NCBI Taxonomy" id="1392998"/>
    <lineage>
        <taxon>Archaea</taxon>
        <taxon>Methanobacteriati</taxon>
        <taxon>Methanobacteriota</taxon>
        <taxon>Stenosarchaea group</taxon>
        <taxon>Methanomicrobia</taxon>
        <taxon>Methanosarcinales</taxon>
        <taxon>ANME-2 cluster</taxon>
        <taxon>Candidatus Methanoperedentaceae</taxon>
        <taxon>Candidatus Methanoperedens</taxon>
    </lineage>
</organism>